<gene>
    <name evidence="2" type="ORF">BU204_13090</name>
</gene>
<keyword evidence="3" id="KW-1185">Reference proteome</keyword>
<reference evidence="2 3" key="1">
    <citation type="submission" date="2016-12" db="EMBL/GenBank/DDBJ databases">
        <title>The draft genome sequence of Actinophytocola sp. 11-183.</title>
        <authorList>
            <person name="Wang W."/>
            <person name="Yuan L."/>
        </authorList>
    </citation>
    <scope>NUCLEOTIDE SEQUENCE [LARGE SCALE GENOMIC DNA]</scope>
    <source>
        <strain evidence="2 3">11-183</strain>
    </source>
</reference>
<comment type="caution">
    <text evidence="2">The sequence shown here is derived from an EMBL/GenBank/DDBJ whole genome shotgun (WGS) entry which is preliminary data.</text>
</comment>
<name>A0A1Q8CRR1_9PSEU</name>
<evidence type="ECO:0000256" key="1">
    <source>
        <dbReference type="SAM" id="Phobius"/>
    </source>
</evidence>
<protein>
    <submittedName>
        <fullName evidence="2">Uncharacterized protein</fullName>
    </submittedName>
</protein>
<proteinExistence type="predicted"/>
<dbReference type="Proteomes" id="UP000185596">
    <property type="component" value="Unassembled WGS sequence"/>
</dbReference>
<keyword evidence="1" id="KW-1133">Transmembrane helix</keyword>
<dbReference type="AlphaFoldDB" id="A0A1Q8CRR1"/>
<evidence type="ECO:0000313" key="2">
    <source>
        <dbReference type="EMBL" id="OLF17033.1"/>
    </source>
</evidence>
<evidence type="ECO:0000313" key="3">
    <source>
        <dbReference type="Proteomes" id="UP000185596"/>
    </source>
</evidence>
<accession>A0A1Q8CRR1</accession>
<feature type="transmembrane region" description="Helical" evidence="1">
    <location>
        <begin position="88"/>
        <end position="109"/>
    </location>
</feature>
<dbReference type="EMBL" id="MSIE01000021">
    <property type="protein sequence ID" value="OLF17033.1"/>
    <property type="molecule type" value="Genomic_DNA"/>
</dbReference>
<sequence length="110" mass="11468">MLSLTELGLDTRAATVTCDVPWLDCAIVGRSVRLVATAGRKASRQRGSARISSQGRSVMITVDLQVASPPRQTGSAASTGRQEAGWTVARAVTVGLVLGLLLFLAFVIAS</sequence>
<keyword evidence="1" id="KW-0812">Transmembrane</keyword>
<keyword evidence="1" id="KW-0472">Membrane</keyword>
<organism evidence="2 3">
    <name type="scientific">Actinophytocola xanthii</name>
    <dbReference type="NCBI Taxonomy" id="1912961"/>
    <lineage>
        <taxon>Bacteria</taxon>
        <taxon>Bacillati</taxon>
        <taxon>Actinomycetota</taxon>
        <taxon>Actinomycetes</taxon>
        <taxon>Pseudonocardiales</taxon>
        <taxon>Pseudonocardiaceae</taxon>
    </lineage>
</organism>